<keyword evidence="2" id="KW-1185">Reference proteome</keyword>
<reference evidence="1 2" key="1">
    <citation type="journal article" date="2018" name="ACS Chem. Biol.">
        <title>Ketoreductase domain dysfunction expands chemodiversity: malyngamide biosynthesis in the cyanobacterium Okeania hirsuta.</title>
        <authorList>
            <person name="Moss N.A."/>
            <person name="Leao T."/>
            <person name="Rankin M."/>
            <person name="McCullough T.M."/>
            <person name="Qu P."/>
            <person name="Korobeynikov A."/>
            <person name="Smith J.L."/>
            <person name="Gerwick L."/>
            <person name="Gerwick W.H."/>
        </authorList>
    </citation>
    <scope>NUCLEOTIDE SEQUENCE [LARGE SCALE GENOMIC DNA]</scope>
    <source>
        <strain evidence="1 2">PAB10Feb10-1</strain>
    </source>
</reference>
<dbReference type="AlphaFoldDB" id="A0A3N6MZU7"/>
<accession>A0A3N6MZU7</accession>
<comment type="caution">
    <text evidence="1">The sequence shown here is derived from an EMBL/GenBank/DDBJ whole genome shotgun (WGS) entry which is preliminary data.</text>
</comment>
<organism evidence="1 2">
    <name type="scientific">Okeania hirsuta</name>
    <dbReference type="NCBI Taxonomy" id="1458930"/>
    <lineage>
        <taxon>Bacteria</taxon>
        <taxon>Bacillati</taxon>
        <taxon>Cyanobacteriota</taxon>
        <taxon>Cyanophyceae</taxon>
        <taxon>Oscillatoriophycideae</taxon>
        <taxon>Oscillatoriales</taxon>
        <taxon>Microcoleaceae</taxon>
        <taxon>Okeania</taxon>
    </lineage>
</organism>
<gene>
    <name evidence="1" type="ORF">D5R40_22760</name>
</gene>
<sequence length="165" mass="18887">MTDNISSQKTDKSDGTNFQIAECQENYQLDDIDQDICQESLGVCIQSLGLSKIQRHIFICADQTKPKCCSTETGLEAWNYLKKRLKELKLDRVNTDLPGYIFRTKANCLRVCCQGPIMVVYPEGVWYHSATPPVIERIIQEHIMGDKLVEEYVFLTHPLPESMII</sequence>
<protein>
    <submittedName>
        <fullName evidence="1">Ferredoxin</fullName>
    </submittedName>
</protein>
<dbReference type="SUPFAM" id="SSF52833">
    <property type="entry name" value="Thioredoxin-like"/>
    <property type="match status" value="1"/>
</dbReference>
<dbReference type="CDD" id="cd02980">
    <property type="entry name" value="TRX_Fd_family"/>
    <property type="match status" value="1"/>
</dbReference>
<evidence type="ECO:0000313" key="2">
    <source>
        <dbReference type="Proteomes" id="UP000269154"/>
    </source>
</evidence>
<dbReference type="Gene3D" id="3.40.30.10">
    <property type="entry name" value="Glutaredoxin"/>
    <property type="match status" value="1"/>
</dbReference>
<dbReference type="InterPro" id="IPR036249">
    <property type="entry name" value="Thioredoxin-like_sf"/>
</dbReference>
<dbReference type="RefSeq" id="WP_124147413.1">
    <property type="nucleotide sequence ID" value="NZ_CAWOKI010000261.1"/>
</dbReference>
<dbReference type="EMBL" id="RCBY01000160">
    <property type="protein sequence ID" value="RQH32054.1"/>
    <property type="molecule type" value="Genomic_DNA"/>
</dbReference>
<dbReference type="OrthoDB" id="9800692at2"/>
<proteinExistence type="predicted"/>
<name>A0A3N6MZU7_9CYAN</name>
<evidence type="ECO:0000313" key="1">
    <source>
        <dbReference type="EMBL" id="RQH32054.1"/>
    </source>
</evidence>
<dbReference type="Proteomes" id="UP000269154">
    <property type="component" value="Unassembled WGS sequence"/>
</dbReference>